<dbReference type="Proteomes" id="UP000666240">
    <property type="component" value="Unassembled WGS sequence"/>
</dbReference>
<reference evidence="2" key="1">
    <citation type="submission" date="2021-03" db="EMBL/GenBank/DDBJ databases">
        <title>Genome sequencing and assembly of Tianweitania sediminis.</title>
        <authorList>
            <person name="Chhetri G."/>
        </authorList>
    </citation>
    <scope>NUCLEOTIDE SEQUENCE</scope>
    <source>
        <strain evidence="2">Z8</strain>
    </source>
</reference>
<dbReference type="InterPro" id="IPR041238">
    <property type="entry name" value="Rap1a"/>
</dbReference>
<gene>
    <name evidence="2" type="ORF">J5Y06_22120</name>
</gene>
<dbReference type="RefSeq" id="WP_209337375.1">
    <property type="nucleotide sequence ID" value="NZ_JAGIYY010000013.1"/>
</dbReference>
<evidence type="ECO:0000313" key="3">
    <source>
        <dbReference type="Proteomes" id="UP000666240"/>
    </source>
</evidence>
<dbReference type="Pfam" id="PF18602">
    <property type="entry name" value="Rap1a"/>
    <property type="match status" value="1"/>
</dbReference>
<organism evidence="2 3">
    <name type="scientific">Tianweitania sediminis</name>
    <dbReference type="NCBI Taxonomy" id="1502156"/>
    <lineage>
        <taxon>Bacteria</taxon>
        <taxon>Pseudomonadati</taxon>
        <taxon>Pseudomonadota</taxon>
        <taxon>Alphaproteobacteria</taxon>
        <taxon>Hyphomicrobiales</taxon>
        <taxon>Phyllobacteriaceae</taxon>
        <taxon>Tianweitania</taxon>
    </lineage>
</organism>
<evidence type="ECO:0000313" key="2">
    <source>
        <dbReference type="EMBL" id="MBP0441349.1"/>
    </source>
</evidence>
<keyword evidence="3" id="KW-1185">Reference proteome</keyword>
<comment type="caution">
    <text evidence="2">The sequence shown here is derived from an EMBL/GenBank/DDBJ whole genome shotgun (WGS) entry which is preliminary data.</text>
</comment>
<feature type="domain" description="Rap1a immunity protein" evidence="1">
    <location>
        <begin position="36"/>
        <end position="118"/>
    </location>
</feature>
<dbReference type="EMBL" id="JAGIYY010000013">
    <property type="protein sequence ID" value="MBP0441349.1"/>
    <property type="molecule type" value="Genomic_DNA"/>
</dbReference>
<sequence length="130" mass="14213">MICNSLLEHSVRSTSATALLLAATTSYLGATNDAAAKTGAELLRFEQTFGTGYIQGALDYMLADYTSYDQTRNRLTDHRLNCLTEKKLTIKDLYDAVIAEIQAEPALLEVEAVDALRNVTFKLCGPPPKP</sequence>
<proteinExistence type="predicted"/>
<accession>A0A8J7UJI5</accession>
<protein>
    <recommendedName>
        <fullName evidence="1">Rap1a immunity protein domain-containing protein</fullName>
    </recommendedName>
</protein>
<evidence type="ECO:0000259" key="1">
    <source>
        <dbReference type="Pfam" id="PF18602"/>
    </source>
</evidence>
<dbReference type="AlphaFoldDB" id="A0A8J7UJI5"/>
<name>A0A8J7UJI5_9HYPH</name>